<evidence type="ECO:0000313" key="5">
    <source>
        <dbReference type="EMBL" id="SVD60424.1"/>
    </source>
</evidence>
<evidence type="ECO:0000256" key="2">
    <source>
        <dbReference type="ARBA" id="ARBA00022723"/>
    </source>
</evidence>
<sequence length="276" mass="30232">YFLVKSNKGYILSNVIVKIFTDVGIIGIGEAACDTVEPVSVVKTMIDDHMAPRLIGKDPYDWKCLIDLVSWDTPRGATRFSTSGIDLALFDLIGKALGVPVYTLLGGCWRNKVLATIEVPRGSPEKMAEHCYEYYRKGVRGIKAKIGSNPERDAECIQAIREKLGYDISLRADANCGYSVKEAIRFCSCVEKLDVDLELLEQPVVQHDLSGMKEVKDSTLIPISADESAYSLSQVQQIIKLNAVDIINTKCAKASGINGVVQWATIAESAGLDIQI</sequence>
<dbReference type="PANTHER" id="PTHR48073:SF2">
    <property type="entry name" value="O-SUCCINYLBENZOATE SYNTHASE"/>
    <property type="match status" value="1"/>
</dbReference>
<keyword evidence="3" id="KW-0413">Isomerase</keyword>
<dbReference type="Gene3D" id="3.30.390.10">
    <property type="entry name" value="Enolase-like, N-terminal domain"/>
    <property type="match status" value="1"/>
</dbReference>
<dbReference type="GO" id="GO:0046872">
    <property type="term" value="F:metal ion binding"/>
    <property type="evidence" value="ECO:0007669"/>
    <property type="project" value="UniProtKB-KW"/>
</dbReference>
<dbReference type="SMART" id="SM00922">
    <property type="entry name" value="MR_MLE"/>
    <property type="match status" value="1"/>
</dbReference>
<dbReference type="Gene3D" id="3.20.20.120">
    <property type="entry name" value="Enolase-like C-terminal domain"/>
    <property type="match status" value="1"/>
</dbReference>
<feature type="domain" description="Mandelate racemase/muconate lactonizing enzyme C-terminal" evidence="4">
    <location>
        <begin position="124"/>
        <end position="222"/>
    </location>
</feature>
<reference evidence="5" key="1">
    <citation type="submission" date="2018-05" db="EMBL/GenBank/DDBJ databases">
        <authorList>
            <person name="Lanie J.A."/>
            <person name="Ng W.-L."/>
            <person name="Kazmierczak K.M."/>
            <person name="Andrzejewski T.M."/>
            <person name="Davidsen T.M."/>
            <person name="Wayne K.J."/>
            <person name="Tettelin H."/>
            <person name="Glass J.I."/>
            <person name="Rusch D."/>
            <person name="Podicherti R."/>
            <person name="Tsui H.-C.T."/>
            <person name="Winkler M.E."/>
        </authorList>
    </citation>
    <scope>NUCLEOTIDE SEQUENCE</scope>
</reference>
<dbReference type="CDD" id="cd03316">
    <property type="entry name" value="MR_like"/>
    <property type="match status" value="1"/>
</dbReference>
<dbReference type="GO" id="GO:0016854">
    <property type="term" value="F:racemase and epimerase activity"/>
    <property type="evidence" value="ECO:0007669"/>
    <property type="project" value="UniProtKB-ARBA"/>
</dbReference>
<dbReference type="PANTHER" id="PTHR48073">
    <property type="entry name" value="O-SUCCINYLBENZOATE SYNTHASE-RELATED"/>
    <property type="match status" value="1"/>
</dbReference>
<dbReference type="Pfam" id="PF13378">
    <property type="entry name" value="MR_MLE_C"/>
    <property type="match status" value="1"/>
</dbReference>
<dbReference type="InterPro" id="IPR029065">
    <property type="entry name" value="Enolase_C-like"/>
</dbReference>
<dbReference type="SUPFAM" id="SSF51604">
    <property type="entry name" value="Enolase C-terminal domain-like"/>
    <property type="match status" value="1"/>
</dbReference>
<feature type="non-terminal residue" evidence="5">
    <location>
        <position position="1"/>
    </location>
</feature>
<dbReference type="InterPro" id="IPR013342">
    <property type="entry name" value="Mandelate_racemase_C"/>
</dbReference>
<evidence type="ECO:0000256" key="1">
    <source>
        <dbReference type="ARBA" id="ARBA00008031"/>
    </source>
</evidence>
<dbReference type="SUPFAM" id="SSF54826">
    <property type="entry name" value="Enolase N-terminal domain-like"/>
    <property type="match status" value="1"/>
</dbReference>
<dbReference type="InterPro" id="IPR013341">
    <property type="entry name" value="Mandelate_racemase_N_dom"/>
</dbReference>
<gene>
    <name evidence="5" type="ORF">METZ01_LOCUS413278</name>
</gene>
<protein>
    <recommendedName>
        <fullName evidence="4">Mandelate racemase/muconate lactonizing enzyme C-terminal domain-containing protein</fullName>
    </recommendedName>
</protein>
<dbReference type="AlphaFoldDB" id="A0A382WPE1"/>
<dbReference type="SFLD" id="SFLDS00001">
    <property type="entry name" value="Enolase"/>
    <property type="match status" value="1"/>
</dbReference>
<organism evidence="5">
    <name type="scientific">marine metagenome</name>
    <dbReference type="NCBI Taxonomy" id="408172"/>
    <lineage>
        <taxon>unclassified sequences</taxon>
        <taxon>metagenomes</taxon>
        <taxon>ecological metagenomes</taxon>
    </lineage>
</organism>
<dbReference type="Pfam" id="PF02746">
    <property type="entry name" value="MR_MLE_N"/>
    <property type="match status" value="1"/>
</dbReference>
<accession>A0A382WPE1</accession>
<proteinExistence type="inferred from homology"/>
<dbReference type="InterPro" id="IPR036849">
    <property type="entry name" value="Enolase-like_C_sf"/>
</dbReference>
<dbReference type="SFLD" id="SFLDG00180">
    <property type="entry name" value="muconate_cycloisomerase"/>
    <property type="match status" value="1"/>
</dbReference>
<feature type="non-terminal residue" evidence="5">
    <location>
        <position position="276"/>
    </location>
</feature>
<dbReference type="EMBL" id="UINC01161312">
    <property type="protein sequence ID" value="SVD60424.1"/>
    <property type="molecule type" value="Genomic_DNA"/>
</dbReference>
<dbReference type="InterPro" id="IPR029017">
    <property type="entry name" value="Enolase-like_N"/>
</dbReference>
<keyword evidence="2" id="KW-0479">Metal-binding</keyword>
<name>A0A382WPE1_9ZZZZ</name>
<evidence type="ECO:0000259" key="4">
    <source>
        <dbReference type="SMART" id="SM00922"/>
    </source>
</evidence>
<evidence type="ECO:0000256" key="3">
    <source>
        <dbReference type="ARBA" id="ARBA00023235"/>
    </source>
</evidence>
<comment type="similarity">
    <text evidence="1">Belongs to the mandelate racemase/muconate lactonizing enzyme family.</text>
</comment>